<dbReference type="Pfam" id="PF02720">
    <property type="entry name" value="DUF222"/>
    <property type="match status" value="2"/>
</dbReference>
<dbReference type="Pfam" id="PF01844">
    <property type="entry name" value="HNH"/>
    <property type="match status" value="1"/>
</dbReference>
<evidence type="ECO:0000259" key="2">
    <source>
        <dbReference type="SMART" id="SM00507"/>
    </source>
</evidence>
<dbReference type="GO" id="GO:0004519">
    <property type="term" value="F:endonuclease activity"/>
    <property type="evidence" value="ECO:0007669"/>
    <property type="project" value="InterPro"/>
</dbReference>
<dbReference type="GO" id="GO:0003676">
    <property type="term" value="F:nucleic acid binding"/>
    <property type="evidence" value="ECO:0007669"/>
    <property type="project" value="InterPro"/>
</dbReference>
<keyword evidence="4" id="KW-1185">Reference proteome</keyword>
<comment type="caution">
    <text evidence="3">The sequence shown here is derived from an EMBL/GenBank/DDBJ whole genome shotgun (WGS) entry which is preliminary data.</text>
</comment>
<gene>
    <name evidence="3" type="ORF">VV01_17865</name>
</gene>
<evidence type="ECO:0000313" key="4">
    <source>
        <dbReference type="Proteomes" id="UP000037397"/>
    </source>
</evidence>
<dbReference type="InterPro" id="IPR002711">
    <property type="entry name" value="HNH"/>
</dbReference>
<proteinExistence type="inferred from homology"/>
<dbReference type="Proteomes" id="UP000037397">
    <property type="component" value="Unassembled WGS sequence"/>
</dbReference>
<name>A0A0L6CLB3_9MICO</name>
<comment type="similarity">
    <text evidence="1">Belongs to the Rv1128c/1148c/1588c/1702c/1945/3466 family.</text>
</comment>
<dbReference type="STRING" id="1631356.VV01_17865"/>
<dbReference type="InterPro" id="IPR003870">
    <property type="entry name" value="DUF222"/>
</dbReference>
<sequence>MAMQPLVPQVEELSTVAGLRAAAAVVADAVDAELWRLSGAEVEELIGLAAATRSALDRLDAVAVREGLERGLHREQGFGAVDWVRSCQRRTGAPVGDVAHAARVVRVVQCASRVGGRAVWSAFRLGTLPLGKADQIGRFEREVTPVVAADTVLETVDHLVDAASDTADTTGLTERELRTAIRYAGELMKPERDLDREHEALARGRSLTSGPGPGGLCAYRLLLDPAGAAVVDAAVAGLSAPVTGPDREPDLRPAAQRRADALVEIVRRGVSSPGEQPTTAKAQVIVTMTLDQLLADLATHHGARARTDTPAPGAAAESGPAFGAGVEVAFDAAFGTSFGAGAPTTFGSAFGAGVGAALGAGAGVTATGQVLSGGEVRRMACDAGIVPMVLGSRGEVLDVGREQRLFTLGQRRALWRRDGGCTYPGCTIPPQWCDAHHVIWWSRGGTTDVSNAALLCGRHHTLVHRRDLTATVTATGVVWHTGLA</sequence>
<dbReference type="CDD" id="cd00085">
    <property type="entry name" value="HNHc"/>
    <property type="match status" value="1"/>
</dbReference>
<protein>
    <recommendedName>
        <fullName evidence="2">HNH nuclease domain-containing protein</fullName>
    </recommendedName>
</protein>
<evidence type="ECO:0000256" key="1">
    <source>
        <dbReference type="ARBA" id="ARBA00023450"/>
    </source>
</evidence>
<dbReference type="AlphaFoldDB" id="A0A0L6CLB3"/>
<dbReference type="SMART" id="SM00507">
    <property type="entry name" value="HNHc"/>
    <property type="match status" value="1"/>
</dbReference>
<evidence type="ECO:0000313" key="3">
    <source>
        <dbReference type="EMBL" id="KNX38586.1"/>
    </source>
</evidence>
<dbReference type="Gene3D" id="1.10.30.50">
    <property type="match status" value="1"/>
</dbReference>
<feature type="domain" description="HNH nuclease" evidence="2">
    <location>
        <begin position="409"/>
        <end position="461"/>
    </location>
</feature>
<dbReference type="InterPro" id="IPR003615">
    <property type="entry name" value="HNH_nuc"/>
</dbReference>
<accession>A0A0L6CLB3</accession>
<dbReference type="GO" id="GO:0008270">
    <property type="term" value="F:zinc ion binding"/>
    <property type="evidence" value="ECO:0007669"/>
    <property type="project" value="InterPro"/>
</dbReference>
<dbReference type="EMBL" id="LAIR01000002">
    <property type="protein sequence ID" value="KNX38586.1"/>
    <property type="molecule type" value="Genomic_DNA"/>
</dbReference>
<reference evidence="4" key="1">
    <citation type="submission" date="2015-03" db="EMBL/GenBank/DDBJ databases">
        <title>Luteipulveratus halotolerans sp. nov., a novel actinobacterium (Dermacoccaceae) from Sarawak, Malaysia.</title>
        <authorList>
            <person name="Juboi H."/>
            <person name="Basik A."/>
            <person name="Shamsul S.S."/>
            <person name="Arnold P."/>
            <person name="Schmitt E.K."/>
            <person name="Sanglier J.-J."/>
            <person name="Yeo T."/>
        </authorList>
    </citation>
    <scope>NUCLEOTIDE SEQUENCE [LARGE SCALE GENOMIC DNA]</scope>
    <source>
        <strain evidence="4">C296001</strain>
    </source>
</reference>
<organism evidence="3 4">
    <name type="scientific">Luteipulveratus halotolerans</name>
    <dbReference type="NCBI Taxonomy" id="1631356"/>
    <lineage>
        <taxon>Bacteria</taxon>
        <taxon>Bacillati</taxon>
        <taxon>Actinomycetota</taxon>
        <taxon>Actinomycetes</taxon>
        <taxon>Micrococcales</taxon>
        <taxon>Dermacoccaceae</taxon>
        <taxon>Luteipulveratus</taxon>
    </lineage>
</organism>